<accession>A0ABT8KN92</accession>
<dbReference type="EMBL" id="JAUJEA010000004">
    <property type="protein sequence ID" value="MDN5202175.1"/>
    <property type="molecule type" value="Genomic_DNA"/>
</dbReference>
<evidence type="ECO:0000256" key="2">
    <source>
        <dbReference type="ARBA" id="ARBA00006275"/>
    </source>
</evidence>
<evidence type="ECO:0000259" key="6">
    <source>
        <dbReference type="Pfam" id="PF07980"/>
    </source>
</evidence>
<sequence length="517" mass="58842">MKVFKIIFLTFTVMLFAVTACDKDFLEVTDENRLNPDVFWQTGDHARRAIIGAYSPLANQFAWGRMMVVHTMYRSDATNPIPAQGIVTDAANFSIEPTFGRLREIWGEFWKTILRANTILIEVPKIEDPSFTDQERDNILGEAYFLRAFQYFYLVTMFRNVPLITEPALSLDEVKNAPAEPEQVWQQVISDLKMAQSLLPENWDNANTGRATWGAATGLLGKTYLYRSGIDNTNEYSQAAAEFKKIIDKEGNLYDLMPNHADNFGNDKENNIESLFEIQHDDNTIGWGADSDSDLRTAAWEPDLAPPGFTSQSGMLINTWVRDAFLAEQTTGGDIDPRAFNTILWNEPGIMVYEVTFQEAFSDLNTVGVRKYLDFRAGKTQSDFGFAGFPSVINWRIMRYADILLMYAEAENEANPGSSLALEALNKVRRRSDMPERVALDQTTLRQQIRDERVLELIFEGDRFHDLLRWGMIPDAITDDLKSNMGGSQYKPGREYLPIPQIEIDTNPLYNQNPGYN</sequence>
<dbReference type="Gene3D" id="1.25.40.390">
    <property type="match status" value="1"/>
</dbReference>
<dbReference type="InterPro" id="IPR012944">
    <property type="entry name" value="SusD_RagB_dom"/>
</dbReference>
<keyword evidence="5" id="KW-0998">Cell outer membrane</keyword>
<dbReference type="SUPFAM" id="SSF48452">
    <property type="entry name" value="TPR-like"/>
    <property type="match status" value="1"/>
</dbReference>
<dbReference type="Proteomes" id="UP001172082">
    <property type="component" value="Unassembled WGS sequence"/>
</dbReference>
<name>A0ABT8KN92_9BACT</name>
<dbReference type="Pfam" id="PF07980">
    <property type="entry name" value="SusD_RagB"/>
    <property type="match status" value="1"/>
</dbReference>
<comment type="similarity">
    <text evidence="2">Belongs to the SusD family.</text>
</comment>
<evidence type="ECO:0000259" key="7">
    <source>
        <dbReference type="Pfam" id="PF14322"/>
    </source>
</evidence>
<evidence type="ECO:0000256" key="1">
    <source>
        <dbReference type="ARBA" id="ARBA00004442"/>
    </source>
</evidence>
<dbReference type="PROSITE" id="PS51257">
    <property type="entry name" value="PROKAR_LIPOPROTEIN"/>
    <property type="match status" value="1"/>
</dbReference>
<evidence type="ECO:0000256" key="4">
    <source>
        <dbReference type="ARBA" id="ARBA00023136"/>
    </source>
</evidence>
<keyword evidence="4" id="KW-0472">Membrane</keyword>
<comment type="caution">
    <text evidence="8">The sequence shown here is derived from an EMBL/GenBank/DDBJ whole genome shotgun (WGS) entry which is preliminary data.</text>
</comment>
<reference evidence="8" key="1">
    <citation type="submission" date="2023-06" db="EMBL/GenBank/DDBJ databases">
        <title>Genomic of Parafulvivirga corallium.</title>
        <authorList>
            <person name="Wang G."/>
        </authorList>
    </citation>
    <scope>NUCLEOTIDE SEQUENCE</scope>
    <source>
        <strain evidence="8">BMA10</strain>
    </source>
</reference>
<protein>
    <submittedName>
        <fullName evidence="8">RagB/SusD family nutrient uptake outer membrane protein</fullName>
    </submittedName>
</protein>
<dbReference type="Pfam" id="PF14322">
    <property type="entry name" value="SusD-like_3"/>
    <property type="match status" value="1"/>
</dbReference>
<evidence type="ECO:0000256" key="5">
    <source>
        <dbReference type="ARBA" id="ARBA00023237"/>
    </source>
</evidence>
<feature type="domain" description="SusD-like N-terminal" evidence="7">
    <location>
        <begin position="24"/>
        <end position="225"/>
    </location>
</feature>
<dbReference type="RefSeq" id="WP_346752201.1">
    <property type="nucleotide sequence ID" value="NZ_JAUJEA010000004.1"/>
</dbReference>
<feature type="domain" description="RagB/SusD" evidence="6">
    <location>
        <begin position="392"/>
        <end position="516"/>
    </location>
</feature>
<keyword evidence="9" id="KW-1185">Reference proteome</keyword>
<evidence type="ECO:0000313" key="9">
    <source>
        <dbReference type="Proteomes" id="UP001172082"/>
    </source>
</evidence>
<dbReference type="CDD" id="cd08977">
    <property type="entry name" value="SusD"/>
    <property type="match status" value="1"/>
</dbReference>
<gene>
    <name evidence="8" type="ORF">QQ008_12395</name>
</gene>
<keyword evidence="3" id="KW-0732">Signal</keyword>
<evidence type="ECO:0000256" key="3">
    <source>
        <dbReference type="ARBA" id="ARBA00022729"/>
    </source>
</evidence>
<comment type="subcellular location">
    <subcellularLocation>
        <location evidence="1">Cell outer membrane</location>
    </subcellularLocation>
</comment>
<evidence type="ECO:0000313" key="8">
    <source>
        <dbReference type="EMBL" id="MDN5202175.1"/>
    </source>
</evidence>
<dbReference type="InterPro" id="IPR033985">
    <property type="entry name" value="SusD-like_N"/>
</dbReference>
<proteinExistence type="inferred from homology"/>
<organism evidence="8 9">
    <name type="scientific">Splendidivirga corallicola</name>
    <dbReference type="NCBI Taxonomy" id="3051826"/>
    <lineage>
        <taxon>Bacteria</taxon>
        <taxon>Pseudomonadati</taxon>
        <taxon>Bacteroidota</taxon>
        <taxon>Cytophagia</taxon>
        <taxon>Cytophagales</taxon>
        <taxon>Splendidivirgaceae</taxon>
        <taxon>Splendidivirga</taxon>
    </lineage>
</organism>
<dbReference type="InterPro" id="IPR011990">
    <property type="entry name" value="TPR-like_helical_dom_sf"/>
</dbReference>